<accession>A0A016TAQ0</accession>
<reference evidence="2" key="1">
    <citation type="journal article" date="2015" name="Nat. Genet.">
        <title>The genome and transcriptome of the zoonotic hookworm Ancylostoma ceylanicum identify infection-specific gene families.</title>
        <authorList>
            <person name="Schwarz E.M."/>
            <person name="Hu Y."/>
            <person name="Antoshechkin I."/>
            <person name="Miller M.M."/>
            <person name="Sternberg P.W."/>
            <person name="Aroian R.V."/>
        </authorList>
    </citation>
    <scope>NUCLEOTIDE SEQUENCE</scope>
    <source>
        <strain evidence="2">HY135</strain>
    </source>
</reference>
<name>A0A016TAQ0_9BILA</name>
<comment type="caution">
    <text evidence="1">The sequence shown here is derived from an EMBL/GenBank/DDBJ whole genome shotgun (WGS) entry which is preliminary data.</text>
</comment>
<dbReference type="Proteomes" id="UP000024635">
    <property type="component" value="Unassembled WGS sequence"/>
</dbReference>
<sequence length="68" mass="7943">MYLMKSLLEPLHWGSSTQLGSLFRLFLSWLSHIRKTSSTTQLADVERVRIVGKRIDRRNFENTPPTPE</sequence>
<gene>
    <name evidence="1" type="primary">Acey_s0120.g923</name>
    <name evidence="1" type="ORF">Y032_0120g923</name>
</gene>
<evidence type="ECO:0000313" key="1">
    <source>
        <dbReference type="EMBL" id="EYB99762.1"/>
    </source>
</evidence>
<proteinExistence type="predicted"/>
<keyword evidence="2" id="KW-1185">Reference proteome</keyword>
<evidence type="ECO:0000313" key="2">
    <source>
        <dbReference type="Proteomes" id="UP000024635"/>
    </source>
</evidence>
<organism evidence="1 2">
    <name type="scientific">Ancylostoma ceylanicum</name>
    <dbReference type="NCBI Taxonomy" id="53326"/>
    <lineage>
        <taxon>Eukaryota</taxon>
        <taxon>Metazoa</taxon>
        <taxon>Ecdysozoa</taxon>
        <taxon>Nematoda</taxon>
        <taxon>Chromadorea</taxon>
        <taxon>Rhabditida</taxon>
        <taxon>Rhabditina</taxon>
        <taxon>Rhabditomorpha</taxon>
        <taxon>Strongyloidea</taxon>
        <taxon>Ancylostomatidae</taxon>
        <taxon>Ancylostomatinae</taxon>
        <taxon>Ancylostoma</taxon>
    </lineage>
</organism>
<protein>
    <submittedName>
        <fullName evidence="1">Uncharacterized protein</fullName>
    </submittedName>
</protein>
<dbReference type="AlphaFoldDB" id="A0A016TAQ0"/>
<dbReference type="EMBL" id="JARK01001456">
    <property type="protein sequence ID" value="EYB99762.1"/>
    <property type="molecule type" value="Genomic_DNA"/>
</dbReference>